<dbReference type="RefSeq" id="WP_089832830.1">
    <property type="nucleotide sequence ID" value="NZ_BJWI01000092.1"/>
</dbReference>
<dbReference type="Proteomes" id="UP000242243">
    <property type="component" value="Unassembled WGS sequence"/>
</dbReference>
<feature type="transmembrane region" description="Helical" evidence="1">
    <location>
        <begin position="12"/>
        <end position="34"/>
    </location>
</feature>
<reference evidence="3 4" key="1">
    <citation type="submission" date="2016-10" db="EMBL/GenBank/DDBJ databases">
        <authorList>
            <person name="de Groot N.N."/>
        </authorList>
    </citation>
    <scope>NUCLEOTIDE SEQUENCE [LARGE SCALE GENOMIC DNA]</scope>
    <source>
        <strain evidence="3 4">DSM 17073</strain>
    </source>
</reference>
<keyword evidence="5" id="KW-1185">Reference proteome</keyword>
<feature type="transmembrane region" description="Helical" evidence="1">
    <location>
        <begin position="73"/>
        <end position="95"/>
    </location>
</feature>
<protein>
    <submittedName>
        <fullName evidence="3">Uncharacterized protein</fullName>
    </submittedName>
</protein>
<keyword evidence="1" id="KW-0472">Membrane</keyword>
<dbReference type="EMBL" id="BJWI01000092">
    <property type="protein sequence ID" value="GEM02955.1"/>
    <property type="molecule type" value="Genomic_DNA"/>
</dbReference>
<evidence type="ECO:0000256" key="1">
    <source>
        <dbReference type="SAM" id="Phobius"/>
    </source>
</evidence>
<reference evidence="2 5" key="2">
    <citation type="submission" date="2019-07" db="EMBL/GenBank/DDBJ databases">
        <title>Whole genome shotgun sequence of Halolactibacillus halophilus NBRC 100868.</title>
        <authorList>
            <person name="Hosoyama A."/>
            <person name="Uohara A."/>
            <person name="Ohji S."/>
            <person name="Ichikawa N."/>
        </authorList>
    </citation>
    <scope>NUCLEOTIDE SEQUENCE [LARGE SCALE GENOMIC DNA]</scope>
    <source>
        <strain evidence="2 5">NBRC 100868</strain>
    </source>
</reference>
<keyword evidence="1" id="KW-0812">Transmembrane</keyword>
<keyword evidence="1" id="KW-1133">Transmembrane helix</keyword>
<organism evidence="3 4">
    <name type="scientific">Halolactibacillus halophilus</name>
    <dbReference type="NCBI Taxonomy" id="306540"/>
    <lineage>
        <taxon>Bacteria</taxon>
        <taxon>Bacillati</taxon>
        <taxon>Bacillota</taxon>
        <taxon>Bacilli</taxon>
        <taxon>Bacillales</taxon>
        <taxon>Bacillaceae</taxon>
        <taxon>Halolactibacillus</taxon>
    </lineage>
</organism>
<dbReference type="Proteomes" id="UP000321547">
    <property type="component" value="Unassembled WGS sequence"/>
</dbReference>
<feature type="transmembrane region" description="Helical" evidence="1">
    <location>
        <begin position="40"/>
        <end position="61"/>
    </location>
</feature>
<dbReference type="AlphaFoldDB" id="A0A1I5R9J5"/>
<dbReference type="EMBL" id="FOXC01000028">
    <property type="protein sequence ID" value="SFP55163.1"/>
    <property type="molecule type" value="Genomic_DNA"/>
</dbReference>
<accession>A0A1I5R9J5</accession>
<sequence>MEDKKIMSFKQSMGWVIYAIILFIVVQLLTGVIYGKAIDISFIFAMVATCSTMAPLAYYLVNKNFKEAKSYKVLGVVYPVFFLLILLVGVLLYAIGFLN</sequence>
<proteinExistence type="predicted"/>
<evidence type="ECO:0000313" key="2">
    <source>
        <dbReference type="EMBL" id="GEM02955.1"/>
    </source>
</evidence>
<evidence type="ECO:0000313" key="3">
    <source>
        <dbReference type="EMBL" id="SFP55163.1"/>
    </source>
</evidence>
<name>A0A1I5R9J5_9BACI</name>
<gene>
    <name evidence="2" type="ORF">HHA03_24870</name>
    <name evidence="3" type="ORF">SAMN05421839_1287</name>
</gene>
<evidence type="ECO:0000313" key="5">
    <source>
        <dbReference type="Proteomes" id="UP000321547"/>
    </source>
</evidence>
<evidence type="ECO:0000313" key="4">
    <source>
        <dbReference type="Proteomes" id="UP000242243"/>
    </source>
</evidence>